<sequence>MALREDKLKQSDGIRDEEDDSIYEDWFWRPLKRHQTEFLQTAEPRNAWRESGRRLQIAHRISTHLESKQARLAYLYDRESDRKTYQATKQQKGRTKW</sequence>
<dbReference type="Proteomes" id="UP000217785">
    <property type="component" value="Unassembled WGS sequence"/>
</dbReference>
<comment type="caution">
    <text evidence="1">The sequence shown here is derived from an EMBL/GenBank/DDBJ whole genome shotgun (WGS) entry which is preliminary data.</text>
</comment>
<gene>
    <name evidence="1" type="ORF">EFBL_3571</name>
</gene>
<keyword evidence="2" id="KW-1185">Reference proteome</keyword>
<evidence type="ECO:0000313" key="1">
    <source>
        <dbReference type="EMBL" id="GAX91880.1"/>
    </source>
</evidence>
<evidence type="ECO:0000313" key="2">
    <source>
        <dbReference type="Proteomes" id="UP000217785"/>
    </source>
</evidence>
<dbReference type="RefSeq" id="WP_096184086.1">
    <property type="nucleotide sequence ID" value="NZ_BDUF01000109.1"/>
</dbReference>
<dbReference type="AlphaFoldDB" id="A0A292YTR5"/>
<proteinExistence type="predicted"/>
<organism evidence="1 2">
    <name type="scientific">Effusibacillus lacus</name>
    <dbReference type="NCBI Taxonomy" id="1348429"/>
    <lineage>
        <taxon>Bacteria</taxon>
        <taxon>Bacillati</taxon>
        <taxon>Bacillota</taxon>
        <taxon>Bacilli</taxon>
        <taxon>Bacillales</taxon>
        <taxon>Alicyclobacillaceae</taxon>
        <taxon>Effusibacillus</taxon>
    </lineage>
</organism>
<protein>
    <submittedName>
        <fullName evidence="1">Uncharacterized protein</fullName>
    </submittedName>
</protein>
<name>A0A292YTR5_9BACL</name>
<dbReference type="OrthoDB" id="9931550at2"/>
<accession>A0A292YTR5</accession>
<dbReference type="EMBL" id="BDUF01000109">
    <property type="protein sequence ID" value="GAX91880.1"/>
    <property type="molecule type" value="Genomic_DNA"/>
</dbReference>
<reference evidence="2" key="1">
    <citation type="submission" date="2017-07" db="EMBL/GenBank/DDBJ databases">
        <title>Draft genome sequence of Effusibacillus lacus strain skLN1.</title>
        <authorList>
            <person name="Watanabe M."/>
            <person name="Kojima H."/>
            <person name="Fukui M."/>
        </authorList>
    </citation>
    <scope>NUCLEOTIDE SEQUENCE [LARGE SCALE GENOMIC DNA]</scope>
    <source>
        <strain evidence="2">skLN1</strain>
    </source>
</reference>